<feature type="compositionally biased region" description="Basic and acidic residues" evidence="5">
    <location>
        <begin position="41"/>
        <end position="50"/>
    </location>
</feature>
<dbReference type="EnsemblMetazoa" id="XM_028275387.2">
    <property type="protein sequence ID" value="XP_028131188.1"/>
    <property type="gene ID" value="LOC114326915"/>
</dbReference>
<keyword evidence="4 6" id="KW-0472">Membrane</keyword>
<feature type="transmembrane region" description="Helical" evidence="6">
    <location>
        <begin position="183"/>
        <end position="201"/>
    </location>
</feature>
<dbReference type="RefSeq" id="XP_028131180.1">
    <property type="nucleotide sequence ID" value="XM_028275379.1"/>
</dbReference>
<feature type="transmembrane region" description="Helical" evidence="6">
    <location>
        <begin position="376"/>
        <end position="393"/>
    </location>
</feature>
<feature type="transmembrane region" description="Helical" evidence="6">
    <location>
        <begin position="213"/>
        <end position="231"/>
    </location>
</feature>
<feature type="transmembrane region" description="Helical" evidence="6">
    <location>
        <begin position="147"/>
        <end position="171"/>
    </location>
</feature>
<evidence type="ECO:0000313" key="9">
    <source>
        <dbReference type="Proteomes" id="UP001652700"/>
    </source>
</evidence>
<evidence type="ECO:0000256" key="1">
    <source>
        <dbReference type="ARBA" id="ARBA00004141"/>
    </source>
</evidence>
<feature type="domain" description="Amino acid transporter transmembrane" evidence="7">
    <location>
        <begin position="51"/>
        <end position="458"/>
    </location>
</feature>
<evidence type="ECO:0000256" key="4">
    <source>
        <dbReference type="ARBA" id="ARBA00023136"/>
    </source>
</evidence>
<dbReference type="KEGG" id="dvv:114326915"/>
<proteinExistence type="predicted"/>
<dbReference type="InterPro" id="IPR013057">
    <property type="entry name" value="AA_transpt_TM"/>
</dbReference>
<protein>
    <submittedName>
        <fullName evidence="10 11">Proton-coupled amino acid transporter-like protein CG1139 isoform X1</fullName>
    </submittedName>
</protein>
<evidence type="ECO:0000313" key="8">
    <source>
        <dbReference type="EnsemblMetazoa" id="XP_028131180.1"/>
    </source>
</evidence>
<reference evidence="10 11" key="1">
    <citation type="submission" date="2025-04" db="UniProtKB">
        <authorList>
            <consortium name="RefSeq"/>
        </authorList>
    </citation>
    <scope>IDENTIFICATION</scope>
    <source>
        <tissue evidence="10 11">Whole insect</tissue>
    </source>
</reference>
<feature type="transmembrane region" description="Helical" evidence="6">
    <location>
        <begin position="281"/>
        <end position="305"/>
    </location>
</feature>
<dbReference type="Proteomes" id="UP001652700">
    <property type="component" value="Unplaced"/>
</dbReference>
<dbReference type="Pfam" id="PF01490">
    <property type="entry name" value="Aa_trans"/>
    <property type="match status" value="1"/>
</dbReference>
<feature type="compositionally biased region" description="Basic and acidic residues" evidence="5">
    <location>
        <begin position="1"/>
        <end position="17"/>
    </location>
</feature>
<sequence length="470" mass="52086">MDNDQMKLEPMGPKDVEESSGLLNKGGRQNNQSAENGGDDFDPHMYRQNDHPTTNMETLIHLLKGAIGTGILAMPEGFKLAGMINGIVSTIVIGLLSTYCLRVLVQAQYELCKRKRVGLLTYPDSMRVACEVGPKPLRRFAPYAPGITNFFLIVYQIGICCVYVVFVGVNIKAVCDEYIKPEINQTLYILMFFIPFLLIMMLRNLKLLVPFSYLANFITLLTFGVCGYYVFQNLPSFSSLPAFGPLDKYPLYFGTCLFSLQAVGVVISLENNMATPKSFLTPFGVLNVGMILVIFVYVFLAMMGYWRYGDGIKPSITLNFPSKDVLAQVIRILYSTAIYISYGLQGFPAAQILFTTYILPHLGPAPSEKKKLIYEYILRFAIVFLTFALAISVPLLGLFISLVGAFCLSALGIAFPAIIEMSAYWPDRLGRGNIIFWKDIVLILIGLIGLVVGSYSCIYAIVQALAAGKT</sequence>
<dbReference type="AlphaFoldDB" id="A0A6P7F625"/>
<keyword evidence="2 6" id="KW-0812">Transmembrane</keyword>
<feature type="transmembrane region" description="Helical" evidence="6">
    <location>
        <begin position="251"/>
        <end position="269"/>
    </location>
</feature>
<feature type="transmembrane region" description="Helical" evidence="6">
    <location>
        <begin position="440"/>
        <end position="462"/>
    </location>
</feature>
<evidence type="ECO:0000313" key="10">
    <source>
        <dbReference type="RefSeq" id="XP_028131180.1"/>
    </source>
</evidence>
<evidence type="ECO:0000256" key="6">
    <source>
        <dbReference type="SAM" id="Phobius"/>
    </source>
</evidence>
<dbReference type="RefSeq" id="XP_028131188.1">
    <property type="nucleotide sequence ID" value="XM_028275387.1"/>
</dbReference>
<dbReference type="EnsemblMetazoa" id="XM_028275401.2">
    <property type="protein sequence ID" value="XP_028131202.1"/>
    <property type="gene ID" value="LOC114326915"/>
</dbReference>
<reference evidence="8" key="2">
    <citation type="submission" date="2025-05" db="UniProtKB">
        <authorList>
            <consortium name="EnsemblMetazoa"/>
        </authorList>
    </citation>
    <scope>IDENTIFICATION</scope>
</reference>
<dbReference type="EnsemblMetazoa" id="XM_028275379.2">
    <property type="protein sequence ID" value="XP_028131180.1"/>
    <property type="gene ID" value="LOC114326915"/>
</dbReference>
<name>A0A6P7F625_DIAVI</name>
<dbReference type="PANTHER" id="PTHR22950:SF340">
    <property type="entry name" value="AMINO ACID TRANSPORTER TRANSMEMBRANE DOMAIN-CONTAINING PROTEIN-RELATED"/>
    <property type="match status" value="1"/>
</dbReference>
<dbReference type="PANTHER" id="PTHR22950">
    <property type="entry name" value="AMINO ACID TRANSPORTER"/>
    <property type="match status" value="1"/>
</dbReference>
<feature type="transmembrane region" description="Helical" evidence="6">
    <location>
        <begin position="325"/>
        <end position="344"/>
    </location>
</feature>
<keyword evidence="3 6" id="KW-1133">Transmembrane helix</keyword>
<feature type="region of interest" description="Disordered" evidence="5">
    <location>
        <begin position="1"/>
        <end position="50"/>
    </location>
</feature>
<evidence type="ECO:0000313" key="11">
    <source>
        <dbReference type="RefSeq" id="XP_028131188.1"/>
    </source>
</evidence>
<dbReference type="GO" id="GO:0005774">
    <property type="term" value="C:vacuolar membrane"/>
    <property type="evidence" value="ECO:0007669"/>
    <property type="project" value="TreeGrafter"/>
</dbReference>
<evidence type="ECO:0000313" key="13">
    <source>
        <dbReference type="RefSeq" id="XP_028131202.1"/>
    </source>
</evidence>
<dbReference type="EnsemblMetazoa" id="XM_028275393.2">
    <property type="protein sequence ID" value="XP_028131194.1"/>
    <property type="gene ID" value="LOC114326915"/>
</dbReference>
<evidence type="ECO:0000256" key="3">
    <source>
        <dbReference type="ARBA" id="ARBA00022989"/>
    </source>
</evidence>
<feature type="transmembrane region" description="Helical" evidence="6">
    <location>
        <begin position="399"/>
        <end position="419"/>
    </location>
</feature>
<dbReference type="GeneID" id="114326915"/>
<dbReference type="RefSeq" id="XP_028131194.1">
    <property type="nucleotide sequence ID" value="XM_028275393.1"/>
</dbReference>
<evidence type="ECO:0000256" key="5">
    <source>
        <dbReference type="SAM" id="MobiDB-lite"/>
    </source>
</evidence>
<accession>A0A6P7F625</accession>
<keyword evidence="9" id="KW-1185">Reference proteome</keyword>
<evidence type="ECO:0000256" key="2">
    <source>
        <dbReference type="ARBA" id="ARBA00022692"/>
    </source>
</evidence>
<dbReference type="RefSeq" id="XP_028131202.1">
    <property type="nucleotide sequence ID" value="XM_028275401.1"/>
</dbReference>
<dbReference type="GO" id="GO:0015179">
    <property type="term" value="F:L-amino acid transmembrane transporter activity"/>
    <property type="evidence" value="ECO:0007669"/>
    <property type="project" value="TreeGrafter"/>
</dbReference>
<evidence type="ECO:0000259" key="7">
    <source>
        <dbReference type="Pfam" id="PF01490"/>
    </source>
</evidence>
<dbReference type="OrthoDB" id="1684102at2759"/>
<gene>
    <name evidence="10 11 12 13" type="primary">LOC114326915</name>
</gene>
<evidence type="ECO:0000313" key="12">
    <source>
        <dbReference type="RefSeq" id="XP_028131194.1"/>
    </source>
</evidence>
<feature type="transmembrane region" description="Helical" evidence="6">
    <location>
        <begin position="83"/>
        <end position="105"/>
    </location>
</feature>
<organism evidence="12">
    <name type="scientific">Diabrotica virgifera virgifera</name>
    <name type="common">western corn rootworm</name>
    <dbReference type="NCBI Taxonomy" id="50390"/>
    <lineage>
        <taxon>Eukaryota</taxon>
        <taxon>Metazoa</taxon>
        <taxon>Ecdysozoa</taxon>
        <taxon>Arthropoda</taxon>
        <taxon>Hexapoda</taxon>
        <taxon>Insecta</taxon>
        <taxon>Pterygota</taxon>
        <taxon>Neoptera</taxon>
        <taxon>Endopterygota</taxon>
        <taxon>Coleoptera</taxon>
        <taxon>Polyphaga</taxon>
        <taxon>Cucujiformia</taxon>
        <taxon>Chrysomeloidea</taxon>
        <taxon>Chrysomelidae</taxon>
        <taxon>Galerucinae</taxon>
        <taxon>Diabroticina</taxon>
        <taxon>Diabroticites</taxon>
        <taxon>Diabrotica</taxon>
    </lineage>
</organism>
<comment type="subcellular location">
    <subcellularLocation>
        <location evidence="1">Membrane</location>
        <topology evidence="1">Multi-pass membrane protein</topology>
    </subcellularLocation>
</comment>